<keyword evidence="8" id="KW-1133">Transmembrane helix</keyword>
<evidence type="ECO:0000256" key="2">
    <source>
        <dbReference type="ARBA" id="ARBA00012483"/>
    </source>
</evidence>
<keyword evidence="8" id="KW-0472">Membrane</keyword>
<accession>A0A199UGV8</accession>
<comment type="similarity">
    <text evidence="6">Belongs to the RING-type zinc finger family. ATL subfamily.</text>
</comment>
<dbReference type="Pfam" id="PF13639">
    <property type="entry name" value="zf-RING_2"/>
    <property type="match status" value="1"/>
</dbReference>
<evidence type="ECO:0000256" key="1">
    <source>
        <dbReference type="ARBA" id="ARBA00000900"/>
    </source>
</evidence>
<evidence type="ECO:0000313" key="10">
    <source>
        <dbReference type="EMBL" id="OAY63978.1"/>
    </source>
</evidence>
<dbReference type="InterPro" id="IPR013083">
    <property type="entry name" value="Znf_RING/FYVE/PHD"/>
</dbReference>
<dbReference type="PANTHER" id="PTHR14155:SF627">
    <property type="entry name" value="OS06G0192800 PROTEIN"/>
    <property type="match status" value="1"/>
</dbReference>
<name>A0A199UGV8_ANACO</name>
<evidence type="ECO:0000256" key="6">
    <source>
        <dbReference type="ARBA" id="ARBA00024209"/>
    </source>
</evidence>
<dbReference type="EC" id="2.3.2.27" evidence="2"/>
<evidence type="ECO:0000256" key="7">
    <source>
        <dbReference type="PROSITE-ProRule" id="PRU00175"/>
    </source>
</evidence>
<keyword evidence="4 7" id="KW-0863">Zinc-finger</keyword>
<proteinExistence type="inferred from homology"/>
<reference evidence="10 11" key="1">
    <citation type="journal article" date="2016" name="DNA Res.">
        <title>The draft genome of MD-2 pineapple using hybrid error correction of long reads.</title>
        <authorList>
            <person name="Redwan R.M."/>
            <person name="Saidin A."/>
            <person name="Kumar S.V."/>
        </authorList>
    </citation>
    <scope>NUCLEOTIDE SEQUENCE [LARGE SCALE GENOMIC DNA]</scope>
    <source>
        <strain evidence="11">cv. MD2</strain>
        <tissue evidence="10">Leaf</tissue>
    </source>
</reference>
<dbReference type="PROSITE" id="PS50089">
    <property type="entry name" value="ZF_RING_2"/>
    <property type="match status" value="1"/>
</dbReference>
<organism evidence="10 11">
    <name type="scientific">Ananas comosus</name>
    <name type="common">Pineapple</name>
    <name type="synonym">Ananas ananas</name>
    <dbReference type="NCBI Taxonomy" id="4615"/>
    <lineage>
        <taxon>Eukaryota</taxon>
        <taxon>Viridiplantae</taxon>
        <taxon>Streptophyta</taxon>
        <taxon>Embryophyta</taxon>
        <taxon>Tracheophyta</taxon>
        <taxon>Spermatophyta</taxon>
        <taxon>Magnoliopsida</taxon>
        <taxon>Liliopsida</taxon>
        <taxon>Poales</taxon>
        <taxon>Bromeliaceae</taxon>
        <taxon>Bromelioideae</taxon>
        <taxon>Ananas</taxon>
    </lineage>
</organism>
<keyword evidence="3" id="KW-0479">Metal-binding</keyword>
<dbReference type="SUPFAM" id="SSF57850">
    <property type="entry name" value="RING/U-box"/>
    <property type="match status" value="1"/>
</dbReference>
<evidence type="ECO:0000256" key="3">
    <source>
        <dbReference type="ARBA" id="ARBA00022723"/>
    </source>
</evidence>
<feature type="transmembrane region" description="Helical" evidence="8">
    <location>
        <begin position="21"/>
        <end position="45"/>
    </location>
</feature>
<evidence type="ECO:0000256" key="8">
    <source>
        <dbReference type="SAM" id="Phobius"/>
    </source>
</evidence>
<dbReference type="InterPro" id="IPR001841">
    <property type="entry name" value="Znf_RING"/>
</dbReference>
<dbReference type="InterPro" id="IPR053238">
    <property type="entry name" value="RING-H2_zinc_finger"/>
</dbReference>
<gene>
    <name evidence="10" type="ORF">ACMD2_04010</name>
</gene>
<dbReference type="CDD" id="cd16454">
    <property type="entry name" value="RING-H2_PA-TM-RING"/>
    <property type="match status" value="1"/>
</dbReference>
<dbReference type="GO" id="GO:0061630">
    <property type="term" value="F:ubiquitin protein ligase activity"/>
    <property type="evidence" value="ECO:0007669"/>
    <property type="project" value="UniProtKB-EC"/>
</dbReference>
<keyword evidence="8" id="KW-0812">Transmembrane</keyword>
<dbReference type="AlphaFoldDB" id="A0A199UGV8"/>
<feature type="domain" description="RING-type" evidence="9">
    <location>
        <begin position="92"/>
        <end position="134"/>
    </location>
</feature>
<evidence type="ECO:0000259" key="9">
    <source>
        <dbReference type="PROSITE" id="PS50089"/>
    </source>
</evidence>
<evidence type="ECO:0000313" key="11">
    <source>
        <dbReference type="Proteomes" id="UP000092600"/>
    </source>
</evidence>
<evidence type="ECO:0000256" key="4">
    <source>
        <dbReference type="ARBA" id="ARBA00022771"/>
    </source>
</evidence>
<sequence length="140" mass="14881">MPRPHHHHHHPPPPPPPPLPILLPVAFLLSLLALFLSFYLLRLLLLRLRLRRSASASASAPAQGIDAAAVEAMFPVAAYGGAARGEGLGEECAVCLTALGAGDGVRVLRGCGHVFHPGCIDPWLKARPTCPVCRSTVRLI</sequence>
<comment type="catalytic activity">
    <reaction evidence="1">
        <text>S-ubiquitinyl-[E2 ubiquitin-conjugating enzyme]-L-cysteine + [acceptor protein]-L-lysine = [E2 ubiquitin-conjugating enzyme]-L-cysteine + N(6)-ubiquitinyl-[acceptor protein]-L-lysine.</text>
        <dbReference type="EC" id="2.3.2.27"/>
    </reaction>
</comment>
<dbReference type="SMART" id="SM00184">
    <property type="entry name" value="RING"/>
    <property type="match status" value="1"/>
</dbReference>
<evidence type="ECO:0000256" key="5">
    <source>
        <dbReference type="ARBA" id="ARBA00022833"/>
    </source>
</evidence>
<dbReference type="Gene3D" id="3.30.40.10">
    <property type="entry name" value="Zinc/RING finger domain, C3HC4 (zinc finger)"/>
    <property type="match status" value="1"/>
</dbReference>
<keyword evidence="5" id="KW-0862">Zinc</keyword>
<dbReference type="PANTHER" id="PTHR14155">
    <property type="entry name" value="RING FINGER DOMAIN-CONTAINING"/>
    <property type="match status" value="1"/>
</dbReference>
<comment type="caution">
    <text evidence="10">The sequence shown here is derived from an EMBL/GenBank/DDBJ whole genome shotgun (WGS) entry which is preliminary data.</text>
</comment>
<dbReference type="GO" id="GO:0008270">
    <property type="term" value="F:zinc ion binding"/>
    <property type="evidence" value="ECO:0007669"/>
    <property type="project" value="UniProtKB-KW"/>
</dbReference>
<dbReference type="EMBL" id="LSRQ01008292">
    <property type="protein sequence ID" value="OAY63978.1"/>
    <property type="molecule type" value="Genomic_DNA"/>
</dbReference>
<dbReference type="Proteomes" id="UP000092600">
    <property type="component" value="Unassembled WGS sequence"/>
</dbReference>
<protein>
    <recommendedName>
        <fullName evidence="2">RING-type E3 ubiquitin transferase</fullName>
        <ecNumber evidence="2">2.3.2.27</ecNumber>
    </recommendedName>
</protein>